<dbReference type="InterPro" id="IPR005467">
    <property type="entry name" value="His_kinase_dom"/>
</dbReference>
<feature type="region of interest" description="Disordered" evidence="7">
    <location>
        <begin position="845"/>
        <end position="879"/>
    </location>
</feature>
<evidence type="ECO:0000256" key="7">
    <source>
        <dbReference type="SAM" id="MobiDB-lite"/>
    </source>
</evidence>
<keyword evidence="11" id="KW-1185">Reference proteome</keyword>
<dbReference type="Gene3D" id="1.10.287.130">
    <property type="match status" value="1"/>
</dbReference>
<comment type="catalytic activity">
    <reaction evidence="1">
        <text>ATP + protein L-histidine = ADP + protein N-phospho-L-histidine.</text>
        <dbReference type="EC" id="2.7.13.3"/>
    </reaction>
</comment>
<dbReference type="PANTHER" id="PTHR43047">
    <property type="entry name" value="TWO-COMPONENT HISTIDINE PROTEIN KINASE"/>
    <property type="match status" value="1"/>
</dbReference>
<evidence type="ECO:0000256" key="2">
    <source>
        <dbReference type="ARBA" id="ARBA00012438"/>
    </source>
</evidence>
<dbReference type="SMART" id="SM00387">
    <property type="entry name" value="HATPase_c"/>
    <property type="match status" value="1"/>
</dbReference>
<evidence type="ECO:0000313" key="10">
    <source>
        <dbReference type="EMBL" id="TKA28440.1"/>
    </source>
</evidence>
<keyword evidence="3 6" id="KW-0597">Phosphoprotein</keyword>
<dbReference type="Gene3D" id="3.30.450.20">
    <property type="entry name" value="PAS domain"/>
    <property type="match status" value="2"/>
</dbReference>
<accession>A0A4U0U0N9</accession>
<dbReference type="InterPro" id="IPR013656">
    <property type="entry name" value="PAS_4"/>
</dbReference>
<evidence type="ECO:0000259" key="9">
    <source>
        <dbReference type="PROSITE" id="PS50110"/>
    </source>
</evidence>
<gene>
    <name evidence="10" type="ORF">B0A50_03907</name>
</gene>
<dbReference type="Pfam" id="PF08448">
    <property type="entry name" value="PAS_4"/>
    <property type="match status" value="1"/>
</dbReference>
<reference evidence="10 11" key="1">
    <citation type="submission" date="2017-03" db="EMBL/GenBank/DDBJ databases">
        <title>Genomes of endolithic fungi from Antarctica.</title>
        <authorList>
            <person name="Coleine C."/>
            <person name="Masonjones S."/>
            <person name="Stajich J.E."/>
        </authorList>
    </citation>
    <scope>NUCLEOTIDE SEQUENCE [LARGE SCALE GENOMIC DNA]</scope>
    <source>
        <strain evidence="10 11">CCFEE 6315</strain>
    </source>
</reference>
<keyword evidence="4" id="KW-0808">Transferase</keyword>
<dbReference type="CDD" id="cd17546">
    <property type="entry name" value="REC_hyHK_CKI1_RcsC-like"/>
    <property type="match status" value="1"/>
</dbReference>
<dbReference type="CDD" id="cd00082">
    <property type="entry name" value="HisKA"/>
    <property type="match status" value="1"/>
</dbReference>
<dbReference type="Proteomes" id="UP000308549">
    <property type="component" value="Unassembled WGS sequence"/>
</dbReference>
<dbReference type="InterPro" id="IPR000014">
    <property type="entry name" value="PAS"/>
</dbReference>
<feature type="compositionally biased region" description="Polar residues" evidence="7">
    <location>
        <begin position="849"/>
        <end position="861"/>
    </location>
</feature>
<dbReference type="Pfam" id="PF02518">
    <property type="entry name" value="HATPase_c"/>
    <property type="match status" value="1"/>
</dbReference>
<dbReference type="InterPro" id="IPR003594">
    <property type="entry name" value="HATPase_dom"/>
</dbReference>
<dbReference type="Gene3D" id="3.30.565.10">
    <property type="entry name" value="Histidine kinase-like ATPase, C-terminal domain"/>
    <property type="match status" value="1"/>
</dbReference>
<sequence length="1034" mass="114927">MGDASTAGPEVDNAAGHGENLKDSSPSLSDQSQQPSAFLTRRSAAWTDTIPRTEHNFLFLNCDYGTTSLGPLPDWQSSLRFYASMVFADSRGAGVYWGPERVAFYNAAFAPLLGAMHPSLMGRGFNEVFPEVSATFEPIFQEVESTGKTVDVNEIHVFLERNGYLEEVFFVGQFIPLRDDCGQIRGCYNTVFEATQQILRRRRRKVVDRIGEIPKLTVGDTLDRFSEALGTDPEDIPAALLYSYDELAHESEESPNIFLQVAIGVRKDHPCAPSHARLETCQAGLVPLFRHVRHTGKPYALSTTDKRYKEILDGIDWHGFGERPREVVICPLIISGQVLGFSMLGTNPRRLYDESIEQSISDLTRQMEVKWLNAISSEQAERREQILERRLTVSEQRQRHLAASAPMGMAQIEPNGTFVWANDQFFEIMEMDPAKPNIDEFQRLLAPEAREEHRTTFEALMGGAPRAIREWRLDRRWSPPVRDDEDTEPSSAWILGVALPLMENGNAKLLMAYVTDISRQKWAEAVQTRNAAAATLAKKRQEDFIDVTSHEMRNPLSAISQLADSIATSLDTDLPDSLEAWQHAARESAAAASTILSCAAHQKRVIDDVLMLSRLDSRMVSINPVLGQPGKIVADTIKMFDGEVKMNDLQITAVKDDSESNLDRAWMLVDVSRLTQILLNFISNAIKYTASQAVREICVRYGQQKKRPNRMATAFGDLSMVPSKLCSPINEALPELRDNDEKLYLYFCIQDTGPGLTASATSKLFQRFSQVSPRTHVNYAGSGLGLYISRELAEKQGGGVGVASRPGEGSVFAFYIETRTAVASEQEPEDFALPAPRMVAQLGRRPAPTVQSASSEHTSTGAGLPNAQPGLPDAPSKATSERNGFNVIIVEDNLVNQKILAKQLRSAKCIVTVANHGKEALELLEKANCWRHNTVGDDDDANDIDSPLEQNASPKVDVILMDIEMPIMNGLDCTRRIRSLEKEQQISRRLPIIAVTANVREEQQQLTFDAGVDSFLSKPFTVTELLAKMREVVL</sequence>
<dbReference type="PROSITE" id="PS50109">
    <property type="entry name" value="HIS_KIN"/>
    <property type="match status" value="1"/>
</dbReference>
<dbReference type="SUPFAM" id="SSF52172">
    <property type="entry name" value="CheY-like"/>
    <property type="match status" value="1"/>
</dbReference>
<dbReference type="PANTHER" id="PTHR43047:SF78">
    <property type="entry name" value="SENSORY_REGULATORY PROTEIN RPFC"/>
    <property type="match status" value="1"/>
</dbReference>
<feature type="domain" description="Response regulatory" evidence="9">
    <location>
        <begin position="886"/>
        <end position="1033"/>
    </location>
</feature>
<dbReference type="SMART" id="SM00448">
    <property type="entry name" value="REC"/>
    <property type="match status" value="1"/>
</dbReference>
<keyword evidence="5" id="KW-0418">Kinase</keyword>
<evidence type="ECO:0000313" key="11">
    <source>
        <dbReference type="Proteomes" id="UP000308549"/>
    </source>
</evidence>
<dbReference type="OrthoDB" id="60033at2759"/>
<feature type="domain" description="Histidine kinase" evidence="8">
    <location>
        <begin position="547"/>
        <end position="820"/>
    </location>
</feature>
<dbReference type="SUPFAM" id="SSF55785">
    <property type="entry name" value="PYP-like sensor domain (PAS domain)"/>
    <property type="match status" value="2"/>
</dbReference>
<dbReference type="EMBL" id="NAJL01000018">
    <property type="protein sequence ID" value="TKA28440.1"/>
    <property type="molecule type" value="Genomic_DNA"/>
</dbReference>
<dbReference type="SUPFAM" id="SSF55874">
    <property type="entry name" value="ATPase domain of HSP90 chaperone/DNA topoisomerase II/histidine kinase"/>
    <property type="match status" value="1"/>
</dbReference>
<protein>
    <recommendedName>
        <fullName evidence="2">histidine kinase</fullName>
        <ecNumber evidence="2">2.7.13.3</ecNumber>
    </recommendedName>
</protein>
<dbReference type="InterPro" id="IPR004358">
    <property type="entry name" value="Sig_transdc_His_kin-like_C"/>
</dbReference>
<dbReference type="PRINTS" id="PR00344">
    <property type="entry name" value="BCTRLSENSOR"/>
</dbReference>
<dbReference type="Gene3D" id="3.40.50.2300">
    <property type="match status" value="1"/>
</dbReference>
<dbReference type="InterPro" id="IPR035965">
    <property type="entry name" value="PAS-like_dom_sf"/>
</dbReference>
<dbReference type="EC" id="2.7.13.3" evidence="2"/>
<feature type="compositionally biased region" description="Low complexity" evidence="7">
    <location>
        <begin position="23"/>
        <end position="34"/>
    </location>
</feature>
<dbReference type="GO" id="GO:0000155">
    <property type="term" value="F:phosphorelay sensor kinase activity"/>
    <property type="evidence" value="ECO:0007669"/>
    <property type="project" value="InterPro"/>
</dbReference>
<proteinExistence type="predicted"/>
<evidence type="ECO:0000259" key="8">
    <source>
        <dbReference type="PROSITE" id="PS50109"/>
    </source>
</evidence>
<dbReference type="PROSITE" id="PS50110">
    <property type="entry name" value="RESPONSE_REGULATORY"/>
    <property type="match status" value="1"/>
</dbReference>
<dbReference type="Pfam" id="PF00072">
    <property type="entry name" value="Response_reg"/>
    <property type="match status" value="1"/>
</dbReference>
<evidence type="ECO:0000256" key="5">
    <source>
        <dbReference type="ARBA" id="ARBA00022777"/>
    </source>
</evidence>
<dbReference type="InterPro" id="IPR011006">
    <property type="entry name" value="CheY-like_superfamily"/>
</dbReference>
<comment type="caution">
    <text evidence="10">The sequence shown here is derived from an EMBL/GenBank/DDBJ whole genome shotgun (WGS) entry which is preliminary data.</text>
</comment>
<dbReference type="InterPro" id="IPR001789">
    <property type="entry name" value="Sig_transdc_resp-reg_receiver"/>
</dbReference>
<dbReference type="SUPFAM" id="SSF47384">
    <property type="entry name" value="Homodimeric domain of signal transducing histidine kinase"/>
    <property type="match status" value="1"/>
</dbReference>
<evidence type="ECO:0000256" key="4">
    <source>
        <dbReference type="ARBA" id="ARBA00022679"/>
    </source>
</evidence>
<evidence type="ECO:0000256" key="6">
    <source>
        <dbReference type="PROSITE-ProRule" id="PRU00169"/>
    </source>
</evidence>
<dbReference type="InterPro" id="IPR036890">
    <property type="entry name" value="HATPase_C_sf"/>
</dbReference>
<evidence type="ECO:0000256" key="1">
    <source>
        <dbReference type="ARBA" id="ARBA00000085"/>
    </source>
</evidence>
<organism evidence="10 11">
    <name type="scientific">Salinomyces thailandicus</name>
    <dbReference type="NCBI Taxonomy" id="706561"/>
    <lineage>
        <taxon>Eukaryota</taxon>
        <taxon>Fungi</taxon>
        <taxon>Dikarya</taxon>
        <taxon>Ascomycota</taxon>
        <taxon>Pezizomycotina</taxon>
        <taxon>Dothideomycetes</taxon>
        <taxon>Dothideomycetidae</taxon>
        <taxon>Mycosphaerellales</taxon>
        <taxon>Teratosphaeriaceae</taxon>
        <taxon>Salinomyces</taxon>
    </lineage>
</organism>
<dbReference type="InterPro" id="IPR003661">
    <property type="entry name" value="HisK_dim/P_dom"/>
</dbReference>
<dbReference type="Pfam" id="PF00512">
    <property type="entry name" value="HisKA"/>
    <property type="match status" value="1"/>
</dbReference>
<dbReference type="SMART" id="SM00388">
    <property type="entry name" value="HisKA"/>
    <property type="match status" value="1"/>
</dbReference>
<dbReference type="SMART" id="SM00091">
    <property type="entry name" value="PAS"/>
    <property type="match status" value="1"/>
</dbReference>
<dbReference type="AlphaFoldDB" id="A0A4U0U0N9"/>
<dbReference type="InterPro" id="IPR036097">
    <property type="entry name" value="HisK_dim/P_sf"/>
</dbReference>
<feature type="modified residue" description="4-aspartylphosphate" evidence="6">
    <location>
        <position position="962"/>
    </location>
</feature>
<name>A0A4U0U0N9_9PEZI</name>
<evidence type="ECO:0000256" key="3">
    <source>
        <dbReference type="ARBA" id="ARBA00022553"/>
    </source>
</evidence>
<feature type="region of interest" description="Disordered" evidence="7">
    <location>
        <begin position="1"/>
        <end position="34"/>
    </location>
</feature>